<evidence type="ECO:0000313" key="2">
    <source>
        <dbReference type="Proteomes" id="UP000249464"/>
    </source>
</evidence>
<evidence type="ECO:0000313" key="1">
    <source>
        <dbReference type="EMBL" id="SGY29442.1"/>
    </source>
</evidence>
<dbReference type="Proteomes" id="UP000249464">
    <property type="component" value="Unassembled WGS sequence"/>
</dbReference>
<keyword evidence="2" id="KW-1185">Reference proteome</keyword>
<proteinExistence type="predicted"/>
<gene>
    <name evidence="1" type="primary">BQ5605_C002g01053</name>
    <name evidence="1" type="ORF">BQ5605_C002G01053</name>
</gene>
<name>A0A2X0LXN6_9BASI</name>
<sequence length="259" mass="28820">MEDRVVSSSTAPFSDILVYQSAVGTLKYAAHRVRPDIATAVRTVAKCVAAPTEGDWICVKRIFRYLSDTFDYVGGSTKFEVYSDASFGCDHDNGRSVGAYVVIMAGAASSWKSKQQTMVASSTAESETLAASTARSAKSCRPLLHRGVVHQSRTVLSRRASRRRVIRQHLGAWLDKRQSLLPTWRTMIRCSLRQLVLSNVKLRLEQLQILCQTHNLQGYSLRRSRARELFLRILVSSCTESCPAYGIAYPATRSTGTKH</sequence>
<dbReference type="PANTHER" id="PTHR11439:SF483">
    <property type="entry name" value="PEPTIDE SYNTHASE GLIP-LIKE, PUTATIVE (AFU_ORTHOLOGUE AFUA_3G12920)-RELATED"/>
    <property type="match status" value="1"/>
</dbReference>
<organism evidence="1 2">
    <name type="scientific">Microbotryum silenes-dioicae</name>
    <dbReference type="NCBI Taxonomy" id="796604"/>
    <lineage>
        <taxon>Eukaryota</taxon>
        <taxon>Fungi</taxon>
        <taxon>Dikarya</taxon>
        <taxon>Basidiomycota</taxon>
        <taxon>Pucciniomycotina</taxon>
        <taxon>Microbotryomycetes</taxon>
        <taxon>Microbotryales</taxon>
        <taxon>Microbotryaceae</taxon>
        <taxon>Microbotryum</taxon>
    </lineage>
</organism>
<dbReference type="CDD" id="cd09272">
    <property type="entry name" value="RNase_HI_RT_Ty1"/>
    <property type="match status" value="1"/>
</dbReference>
<dbReference type="AlphaFoldDB" id="A0A2X0LXN6"/>
<dbReference type="EMBL" id="FQNC01000041">
    <property type="protein sequence ID" value="SGY29442.1"/>
    <property type="molecule type" value="Genomic_DNA"/>
</dbReference>
<protein>
    <submittedName>
        <fullName evidence="1">BQ5605_C002g01053 protein</fullName>
    </submittedName>
</protein>
<reference evidence="1 2" key="1">
    <citation type="submission" date="2016-11" db="EMBL/GenBank/DDBJ databases">
        <authorList>
            <person name="Jaros S."/>
            <person name="Januszkiewicz K."/>
            <person name="Wedrychowicz H."/>
        </authorList>
    </citation>
    <scope>NUCLEOTIDE SEQUENCE [LARGE SCALE GENOMIC DNA]</scope>
</reference>
<accession>A0A2X0LXN6</accession>
<dbReference type="STRING" id="796604.A0A2X0LXN6"/>
<dbReference type="PANTHER" id="PTHR11439">
    <property type="entry name" value="GAG-POL-RELATED RETROTRANSPOSON"/>
    <property type="match status" value="1"/>
</dbReference>